<protein>
    <submittedName>
        <fullName evidence="7">Similar to eukaryotic serine carboxypeptidase S28 family protein</fullName>
    </submittedName>
</protein>
<keyword evidence="8" id="KW-1185">Reference proteome</keyword>
<name>A0A098G0L5_9GAMM</name>
<dbReference type="GO" id="GO:0008239">
    <property type="term" value="F:dipeptidyl-peptidase activity"/>
    <property type="evidence" value="ECO:0007669"/>
    <property type="project" value="TreeGrafter"/>
</dbReference>
<dbReference type="GO" id="GO:0006508">
    <property type="term" value="P:proteolysis"/>
    <property type="evidence" value="ECO:0007669"/>
    <property type="project" value="UniProtKB-KW"/>
</dbReference>
<dbReference type="PANTHER" id="PTHR11010">
    <property type="entry name" value="PROTEASE S28 PRO-X CARBOXYPEPTIDASE-RELATED"/>
    <property type="match status" value="1"/>
</dbReference>
<comment type="similarity">
    <text evidence="1">Belongs to the peptidase S28 family.</text>
</comment>
<dbReference type="GO" id="GO:0004180">
    <property type="term" value="F:carboxypeptidase activity"/>
    <property type="evidence" value="ECO:0007669"/>
    <property type="project" value="UniProtKB-KW"/>
</dbReference>
<evidence type="ECO:0000256" key="1">
    <source>
        <dbReference type="ARBA" id="ARBA00011079"/>
    </source>
</evidence>
<dbReference type="Gene3D" id="3.40.50.1820">
    <property type="entry name" value="alpha/beta hydrolase"/>
    <property type="match status" value="1"/>
</dbReference>
<evidence type="ECO:0000313" key="8">
    <source>
        <dbReference type="Proteomes" id="UP000032430"/>
    </source>
</evidence>
<dbReference type="SUPFAM" id="SSF53474">
    <property type="entry name" value="alpha/beta-Hydrolases"/>
    <property type="match status" value="1"/>
</dbReference>
<dbReference type="InterPro" id="IPR029058">
    <property type="entry name" value="AB_hydrolase_fold"/>
</dbReference>
<reference evidence="8" key="1">
    <citation type="submission" date="2014-09" db="EMBL/GenBank/DDBJ databases">
        <authorList>
            <person name="Gomez-Valero L."/>
        </authorList>
    </citation>
    <scope>NUCLEOTIDE SEQUENCE [LARGE SCALE GENOMIC DNA]</scope>
    <source>
        <strain evidence="8">ATCC700992</strain>
    </source>
</reference>
<keyword evidence="2" id="KW-0645">Protease</keyword>
<gene>
    <name evidence="7" type="ORF">LFA_0022</name>
</gene>
<organism evidence="7 8">
    <name type="scientific">Legionella fallonii LLAP-10</name>
    <dbReference type="NCBI Taxonomy" id="1212491"/>
    <lineage>
        <taxon>Bacteria</taxon>
        <taxon>Pseudomonadati</taxon>
        <taxon>Pseudomonadota</taxon>
        <taxon>Gammaproteobacteria</taxon>
        <taxon>Legionellales</taxon>
        <taxon>Legionellaceae</taxon>
        <taxon>Legionella</taxon>
    </lineage>
</organism>
<evidence type="ECO:0000256" key="3">
    <source>
        <dbReference type="ARBA" id="ARBA00022729"/>
    </source>
</evidence>
<dbReference type="KEGG" id="lfa:LFA_0022"/>
<dbReference type="HOGENOM" id="CLU_020959_3_1_6"/>
<feature type="chain" id="PRO_5001935375" evidence="6">
    <location>
        <begin position="26"/>
        <end position="469"/>
    </location>
</feature>
<dbReference type="Gene3D" id="1.20.120.980">
    <property type="entry name" value="Serine carboxypeptidase S28, SKS domain"/>
    <property type="match status" value="1"/>
</dbReference>
<dbReference type="InterPro" id="IPR042269">
    <property type="entry name" value="Ser_carbopepase_S28_SKS"/>
</dbReference>
<dbReference type="PANTHER" id="PTHR11010:SF38">
    <property type="entry name" value="LYSOSOMAL PRO-X CARBOXYPEPTIDASE"/>
    <property type="match status" value="1"/>
</dbReference>
<evidence type="ECO:0000256" key="2">
    <source>
        <dbReference type="ARBA" id="ARBA00022670"/>
    </source>
</evidence>
<evidence type="ECO:0000313" key="7">
    <source>
        <dbReference type="EMBL" id="CEG55509.1"/>
    </source>
</evidence>
<keyword evidence="7" id="KW-0121">Carboxypeptidase</keyword>
<proteinExistence type="inferred from homology"/>
<feature type="signal peptide" evidence="6">
    <location>
        <begin position="1"/>
        <end position="25"/>
    </location>
</feature>
<evidence type="ECO:0000256" key="5">
    <source>
        <dbReference type="ARBA" id="ARBA00023180"/>
    </source>
</evidence>
<dbReference type="GO" id="GO:0070008">
    <property type="term" value="F:serine-type exopeptidase activity"/>
    <property type="evidence" value="ECO:0007669"/>
    <property type="project" value="InterPro"/>
</dbReference>
<dbReference type="STRING" id="1212491.LFA_0022"/>
<keyword evidence="3 6" id="KW-0732">Signal</keyword>
<dbReference type="RefSeq" id="WP_231865877.1">
    <property type="nucleotide sequence ID" value="NZ_LN614827.1"/>
</dbReference>
<accession>A0A098G0L5</accession>
<dbReference type="EMBL" id="LN614827">
    <property type="protein sequence ID" value="CEG55509.1"/>
    <property type="molecule type" value="Genomic_DNA"/>
</dbReference>
<evidence type="ECO:0000256" key="6">
    <source>
        <dbReference type="SAM" id="SignalP"/>
    </source>
</evidence>
<keyword evidence="5" id="KW-0325">Glycoprotein</keyword>
<dbReference type="AlphaFoldDB" id="A0A098G0L5"/>
<evidence type="ECO:0000256" key="4">
    <source>
        <dbReference type="ARBA" id="ARBA00022801"/>
    </source>
</evidence>
<sequence length="469" mass="52849">MNMFFNKKAIIVGFSLLASLSTSFAGPVALYLQRQIEMAQPLVATKSIRQGQFIQLIDHNTPSLGTFSQRYYIDETYSKAKNDPVFFYLCGEAECTKRALNGAIRNYAQKYHAKLVALEHRYYGESIPLNTFSTTDLRYLTTEQALDDLAYFQRHLQKSNKWNGKWIAFGGSYPGSLSAYYRLKFPYLVVGSLASSAPVMAKEDFFEYDTHVTHVAGSQCAMQIRHVVREVEATLNNKAKFKQMKALFDASAVNDPVDFLYLIADTAAAAVQYGKRDIFCSALSSSPTPLEGYAEFAKKLYHEMKVSAVEMTAQGAMSEDPGDYKKGVGMRQWYYQSCTEYGYWQNANPDRQQSTRSALIDLAYHHQVCHRLFGLNEPAQTASLNNSFYYPLMDALVSNIYFTNGENDPWSLLSLAEKNGNAVNEKLNYYLIEGSAHCDDLHSPAATDSESLQEARNTMESLIAVWLKS</sequence>
<dbReference type="Proteomes" id="UP000032430">
    <property type="component" value="Chromosome I"/>
</dbReference>
<dbReference type="Pfam" id="PF05577">
    <property type="entry name" value="Peptidase_S28"/>
    <property type="match status" value="1"/>
</dbReference>
<keyword evidence="4" id="KW-0378">Hydrolase</keyword>
<dbReference type="InterPro" id="IPR008758">
    <property type="entry name" value="Peptidase_S28"/>
</dbReference>